<gene>
    <name evidence="1" type="ORF">KL86CLO1_10514</name>
</gene>
<proteinExistence type="predicted"/>
<dbReference type="AlphaFoldDB" id="A0A212J4Q1"/>
<dbReference type="EMBL" id="FLUN01000001">
    <property type="protein sequence ID" value="SBV94441.1"/>
    <property type="molecule type" value="Genomic_DNA"/>
</dbReference>
<evidence type="ECO:0008006" key="2">
    <source>
        <dbReference type="Google" id="ProtNLM"/>
    </source>
</evidence>
<accession>A0A212J4Q1</accession>
<sequence>MELHNYWPEFMAEMKEFKALALAEQPEVTVVQLVVRQIPDDFFVETLTDAGAERWEKMLGLAVAGDWALDDRRFRIMTWFTEQAPFTFRRLKELLGTLCGEGGFTATRDVSTRNLVVRVALTAKQNYKDVGALLERIVPANMTIDLSLLYNQHGLLAGFTHTQLSAYTHEQLRNEAIT</sequence>
<reference evidence="1" key="1">
    <citation type="submission" date="2016-04" db="EMBL/GenBank/DDBJ databases">
        <authorList>
            <person name="Evans L.H."/>
            <person name="Alamgir A."/>
            <person name="Owens N."/>
            <person name="Weber N.D."/>
            <person name="Virtaneva K."/>
            <person name="Barbian K."/>
            <person name="Babar A."/>
            <person name="Rosenke K."/>
        </authorList>
    </citation>
    <scope>NUCLEOTIDE SEQUENCE</scope>
    <source>
        <strain evidence="1">86</strain>
    </source>
</reference>
<protein>
    <recommendedName>
        <fullName evidence="2">DUF2313 domain-containing protein</fullName>
    </recommendedName>
</protein>
<dbReference type="Pfam" id="PF10076">
    <property type="entry name" value="Phage_Mu_Gp48"/>
    <property type="match status" value="1"/>
</dbReference>
<name>A0A212J4Q1_9FIRM</name>
<dbReference type="InterPro" id="IPR018755">
    <property type="entry name" value="Phage_Mu_Gp48"/>
</dbReference>
<organism evidence="1">
    <name type="scientific">uncultured Eubacteriales bacterium</name>
    <dbReference type="NCBI Taxonomy" id="172733"/>
    <lineage>
        <taxon>Bacteria</taxon>
        <taxon>Bacillati</taxon>
        <taxon>Bacillota</taxon>
        <taxon>Clostridia</taxon>
        <taxon>Eubacteriales</taxon>
        <taxon>environmental samples</taxon>
    </lineage>
</organism>
<evidence type="ECO:0000313" key="1">
    <source>
        <dbReference type="EMBL" id="SBV94441.1"/>
    </source>
</evidence>